<proteinExistence type="predicted"/>
<organism evidence="1 2">
    <name type="scientific">Phormidium yuhuli AB48</name>
    <dbReference type="NCBI Taxonomy" id="2940671"/>
    <lineage>
        <taxon>Bacteria</taxon>
        <taxon>Bacillati</taxon>
        <taxon>Cyanobacteriota</taxon>
        <taxon>Cyanophyceae</taxon>
        <taxon>Oscillatoriophycideae</taxon>
        <taxon>Oscillatoriales</taxon>
        <taxon>Oscillatoriaceae</taxon>
        <taxon>Phormidium</taxon>
        <taxon>Phormidium yuhuli</taxon>
    </lineage>
</organism>
<evidence type="ECO:0000313" key="1">
    <source>
        <dbReference type="EMBL" id="USR90047.1"/>
    </source>
</evidence>
<dbReference type="RefSeq" id="WP_252661662.1">
    <property type="nucleotide sequence ID" value="NZ_CP098611.1"/>
</dbReference>
<name>A0ABY5ALM1_9CYAN</name>
<dbReference type="Proteomes" id="UP001056708">
    <property type="component" value="Chromosome"/>
</dbReference>
<accession>A0ABY5ALM1</accession>
<evidence type="ECO:0000313" key="2">
    <source>
        <dbReference type="Proteomes" id="UP001056708"/>
    </source>
</evidence>
<reference evidence="1" key="1">
    <citation type="submission" date="2022-06" db="EMBL/GenBank/DDBJ databases">
        <title>Genome sequence of Phormidium yuhuli AB48 isolated from an industrial photobioreactor environment.</title>
        <authorList>
            <person name="Qiu Y."/>
            <person name="Noonan A.J.C."/>
            <person name="Dofher K."/>
            <person name="Koch M."/>
            <person name="Kieft B."/>
            <person name="Lin X."/>
            <person name="Ziels R.M."/>
            <person name="Hallam S.J."/>
        </authorList>
    </citation>
    <scope>NUCLEOTIDE SEQUENCE</scope>
    <source>
        <strain evidence="1">AB48</strain>
    </source>
</reference>
<sequence length="203" mass="23085">MVKVHTTEELIDILAAEHEACLRGERLNLSANPYIGNIAVDSLLKPDAMQRFSAYQDFKSAIHNYQQEHGVSGIIWRQLTLNGQTLHYPQVHERLIALDRDLEVLRQAKPQILEFWQRVTPGMDLYLSVNQGKDYEPITLADVSALIPRTDWANIWKWQNQTFLEVVLQLGWGQPHDANYRRGSLSSGSEYIHGVPAGCQPIG</sequence>
<protein>
    <submittedName>
        <fullName evidence="1">Uncharacterized protein</fullName>
    </submittedName>
</protein>
<keyword evidence="2" id="KW-1185">Reference proteome</keyword>
<dbReference type="EMBL" id="CP098611">
    <property type="protein sequence ID" value="USR90047.1"/>
    <property type="molecule type" value="Genomic_DNA"/>
</dbReference>
<gene>
    <name evidence="1" type="ORF">NEA10_14465</name>
</gene>